<keyword evidence="3 5" id="KW-0067">ATP-binding</keyword>
<evidence type="ECO:0000256" key="1">
    <source>
        <dbReference type="ARBA" id="ARBA00022598"/>
    </source>
</evidence>
<evidence type="ECO:0000256" key="2">
    <source>
        <dbReference type="ARBA" id="ARBA00022741"/>
    </source>
</evidence>
<dbReference type="AlphaFoldDB" id="A0A0C1JKL4"/>
<evidence type="ECO:0000259" key="7">
    <source>
        <dbReference type="PROSITE" id="PS51186"/>
    </source>
</evidence>
<dbReference type="SUPFAM" id="SSF56059">
    <property type="entry name" value="Glutathione synthetase ATP-binding domain-like"/>
    <property type="match status" value="1"/>
</dbReference>
<proteinExistence type="inferred from homology"/>
<feature type="domain" description="N-acetyltransferase" evidence="7">
    <location>
        <begin position="756"/>
        <end position="917"/>
    </location>
</feature>
<evidence type="ECO:0000259" key="6">
    <source>
        <dbReference type="PROSITE" id="PS50975"/>
    </source>
</evidence>
<dbReference type="PROSITE" id="PS50975">
    <property type="entry name" value="ATP_GRASP"/>
    <property type="match status" value="1"/>
</dbReference>
<evidence type="ECO:0000313" key="9">
    <source>
        <dbReference type="Proteomes" id="UP000031465"/>
    </source>
</evidence>
<dbReference type="Gene3D" id="3.40.630.30">
    <property type="match status" value="1"/>
</dbReference>
<dbReference type="Pfam" id="PF13380">
    <property type="entry name" value="CoA_binding_2"/>
    <property type="match status" value="1"/>
</dbReference>
<dbReference type="Gene3D" id="3.40.50.261">
    <property type="entry name" value="Succinyl-CoA synthetase domains"/>
    <property type="match status" value="2"/>
</dbReference>
<dbReference type="GO" id="GO:0046872">
    <property type="term" value="F:metal ion binding"/>
    <property type="evidence" value="ECO:0007669"/>
    <property type="project" value="InterPro"/>
</dbReference>
<dbReference type="Gene3D" id="3.40.50.720">
    <property type="entry name" value="NAD(P)-binding Rossmann-like Domain"/>
    <property type="match status" value="1"/>
</dbReference>
<gene>
    <name evidence="8" type="primary">yfiQ</name>
    <name evidence="8" type="ORF">DB44_CW00080</name>
</gene>
<dbReference type="PANTHER" id="PTHR43334:SF1">
    <property type="entry name" value="3-HYDROXYPROPIONATE--COA LIGASE [ADP-FORMING]"/>
    <property type="match status" value="1"/>
</dbReference>
<dbReference type="Pfam" id="PF13549">
    <property type="entry name" value="ATP-grasp_5"/>
    <property type="match status" value="1"/>
</dbReference>
<feature type="domain" description="ATP-grasp" evidence="6">
    <location>
        <begin position="516"/>
        <end position="552"/>
    </location>
</feature>
<dbReference type="Proteomes" id="UP000031465">
    <property type="component" value="Unassembled WGS sequence"/>
</dbReference>
<dbReference type="PROSITE" id="PS51186">
    <property type="entry name" value="GNAT"/>
    <property type="match status" value="1"/>
</dbReference>
<dbReference type="InterPro" id="IPR011761">
    <property type="entry name" value="ATP-grasp"/>
</dbReference>
<protein>
    <submittedName>
        <fullName evidence="8">Uncharacterized protein YfiQ</fullName>
    </submittedName>
</protein>
<comment type="caution">
    <text evidence="8">The sequence shown here is derived from an EMBL/GenBank/DDBJ whole genome shotgun (WGS) entry which is preliminary data.</text>
</comment>
<keyword evidence="1" id="KW-0436">Ligase</keyword>
<dbReference type="InterPro" id="IPR051538">
    <property type="entry name" value="Acyl-CoA_Synth/Transferase"/>
</dbReference>
<dbReference type="SMART" id="SM00881">
    <property type="entry name" value="CoA_binding"/>
    <property type="match status" value="1"/>
</dbReference>
<accession>A0A0C1JKL4</accession>
<dbReference type="InterPro" id="IPR013815">
    <property type="entry name" value="ATP_grasp_subdomain_1"/>
</dbReference>
<dbReference type="FunFam" id="3.30.1490.20:FF:000020">
    <property type="entry name" value="Protein lysine acetyltransferase"/>
    <property type="match status" value="1"/>
</dbReference>
<dbReference type="PANTHER" id="PTHR43334">
    <property type="entry name" value="ACETATE--COA LIGASE [ADP-FORMING]"/>
    <property type="match status" value="1"/>
</dbReference>
<dbReference type="InterPro" id="IPR036291">
    <property type="entry name" value="NAD(P)-bd_dom_sf"/>
</dbReference>
<comment type="similarity">
    <text evidence="4">In the N-terminal section; belongs to the acetate CoA ligase alpha subunit family.</text>
</comment>
<dbReference type="Gene3D" id="3.30.470.20">
    <property type="entry name" value="ATP-grasp fold, B domain"/>
    <property type="match status" value="1"/>
</dbReference>
<evidence type="ECO:0000256" key="4">
    <source>
        <dbReference type="ARBA" id="ARBA00060888"/>
    </source>
</evidence>
<organism evidence="8 9">
    <name type="scientific">Candidatus Protochlamydia amoebophila</name>
    <dbReference type="NCBI Taxonomy" id="362787"/>
    <lineage>
        <taxon>Bacteria</taxon>
        <taxon>Pseudomonadati</taxon>
        <taxon>Chlamydiota</taxon>
        <taxon>Chlamydiia</taxon>
        <taxon>Parachlamydiales</taxon>
        <taxon>Parachlamydiaceae</taxon>
        <taxon>Candidatus Protochlamydia</taxon>
    </lineage>
</organism>
<reference evidence="8 9" key="1">
    <citation type="journal article" date="2014" name="Mol. Biol. Evol.">
        <title>Massive expansion of Ubiquitination-related gene families within the Chlamydiae.</title>
        <authorList>
            <person name="Domman D."/>
            <person name="Collingro A."/>
            <person name="Lagkouvardos I."/>
            <person name="Gehre L."/>
            <person name="Weinmaier T."/>
            <person name="Rattei T."/>
            <person name="Subtil A."/>
            <person name="Horn M."/>
        </authorList>
    </citation>
    <scope>NUCLEOTIDE SEQUENCE [LARGE SCALE GENOMIC DNA]</scope>
    <source>
        <strain evidence="8 9">EI2</strain>
    </source>
</reference>
<dbReference type="SUPFAM" id="SSF52210">
    <property type="entry name" value="Succinyl-CoA synthetase domains"/>
    <property type="match status" value="2"/>
</dbReference>
<dbReference type="RefSeq" id="WP_039358315.1">
    <property type="nucleotide sequence ID" value="NZ_JSAN01000069.1"/>
</dbReference>
<dbReference type="GO" id="GO:0043758">
    <property type="term" value="F:acetate-CoA ligase (ADP-forming) activity"/>
    <property type="evidence" value="ECO:0007669"/>
    <property type="project" value="InterPro"/>
</dbReference>
<dbReference type="InterPro" id="IPR043938">
    <property type="entry name" value="Ligase_CoA_dom"/>
</dbReference>
<sequence length="920" mass="101717">MNERVLHRTDPSQNFIHRYPQRLDAIFYPKTIAVIGAKDDFGSVGATIMNNLTNGLFKGKIYPINPKRDRILDLISFPSISSVPEVVDLAIIVTPALTVPKIIKECVNAKVKSAIIISAGFKELGEAGKKLEEEILFYAKQGPLSIIGPNCLGIMNPHTGLNASFAKGLALPGQLAFISQSGAMCTAVLDWSWQEKVGFSSFVSIGSMADVNWGTLIDYFGSDPHTSSLLLYMETIGDARSFMTAAREVALEKPIIVIKAGRCQAAANAAASHTGSLAGSDEVFDAALERIGVLRVNHISELFSMASVLARQPLPKGPNLSIITNAGGPAVLATDATVLNHAEMAPLTPLTINSLNEFLPQAWSHSNPIDILGDADAKRYAKTVKIIVNDANSDGLLVILSPQDMTDAKGTAEILTKFAILNEKPLLTSWMGGDSVIEGANILSHAKIPVFNYPDDAAKTFATMWRYSQNLKTLYETPQADSSIWGENEQAQALVNQIILKSQEEKRTILTEFESKQVLSLYGIPIVQTEVAKNAAEAVKLADQFGYPVVLKLFSETITHKTDVGGVKLNLKTSQEVLIAYEEIFQSISKIKGVQHFNGVTVQRMIKQSGYELILGSSTDPQFGPVLLFGTGGQLVEVFKDRALALPPLNRNLAQQLMQKTKIYEALLGVRGRKAINLSHLEEILIRFSQLIVGNKWIKECDINPLLVSDNEIIALDGRIVLHDNDVQDQQLPKLAIRPYPSNYVLKTELNNQKQVILRPIRPEDEPLIVQFHHDLSEKSVRQRYLEFISLDQRVTHERLIRICFNDYDREWALVAEVVNFQQKQIVGVGRLSRIPGTTYAQLTLAIIDAYHYQGLGTQFITQLLKIANQENIEQVYANILAENEGMLKICQRQGFKLTPLPDPEIIQALWLNPKMEESK</sequence>
<dbReference type="Gene3D" id="3.30.1490.20">
    <property type="entry name" value="ATP-grasp fold, A domain"/>
    <property type="match status" value="1"/>
</dbReference>
<dbReference type="Pfam" id="PF13607">
    <property type="entry name" value="Succ_CoA_lig"/>
    <property type="match status" value="1"/>
</dbReference>
<dbReference type="GO" id="GO:0005524">
    <property type="term" value="F:ATP binding"/>
    <property type="evidence" value="ECO:0007669"/>
    <property type="project" value="UniProtKB-UniRule"/>
</dbReference>
<dbReference type="InterPro" id="IPR032875">
    <property type="entry name" value="Succ_CoA_lig_flav_dom"/>
</dbReference>
<evidence type="ECO:0000256" key="5">
    <source>
        <dbReference type="PROSITE-ProRule" id="PRU00409"/>
    </source>
</evidence>
<evidence type="ECO:0000256" key="3">
    <source>
        <dbReference type="ARBA" id="ARBA00022840"/>
    </source>
</evidence>
<dbReference type="EMBL" id="JSAN01000069">
    <property type="protein sequence ID" value="KIC71835.1"/>
    <property type="molecule type" value="Genomic_DNA"/>
</dbReference>
<dbReference type="GO" id="GO:0016747">
    <property type="term" value="F:acyltransferase activity, transferring groups other than amino-acyl groups"/>
    <property type="evidence" value="ECO:0007669"/>
    <property type="project" value="InterPro"/>
</dbReference>
<dbReference type="Pfam" id="PF19045">
    <property type="entry name" value="Ligase_CoA_2"/>
    <property type="match status" value="1"/>
</dbReference>
<evidence type="ECO:0000313" key="8">
    <source>
        <dbReference type="EMBL" id="KIC71835.1"/>
    </source>
</evidence>
<dbReference type="InterPro" id="IPR003781">
    <property type="entry name" value="CoA-bd"/>
</dbReference>
<dbReference type="Pfam" id="PF13302">
    <property type="entry name" value="Acetyltransf_3"/>
    <property type="match status" value="1"/>
</dbReference>
<dbReference type="SUPFAM" id="SSF55729">
    <property type="entry name" value="Acyl-CoA N-acyltransferases (Nat)"/>
    <property type="match status" value="1"/>
</dbReference>
<dbReference type="PATRIC" id="fig|362787.3.peg.1087"/>
<dbReference type="InterPro" id="IPR016102">
    <property type="entry name" value="Succinyl-CoA_synth-like"/>
</dbReference>
<dbReference type="SUPFAM" id="SSF51735">
    <property type="entry name" value="NAD(P)-binding Rossmann-fold domains"/>
    <property type="match status" value="1"/>
</dbReference>
<dbReference type="InterPro" id="IPR000182">
    <property type="entry name" value="GNAT_dom"/>
</dbReference>
<dbReference type="InterPro" id="IPR016181">
    <property type="entry name" value="Acyl_CoA_acyltransferase"/>
</dbReference>
<name>A0A0C1JKL4_9BACT</name>
<keyword evidence="2 5" id="KW-0547">Nucleotide-binding</keyword>